<dbReference type="EMBL" id="GL883133">
    <property type="protein sequence ID" value="EGG02133.1"/>
    <property type="molecule type" value="Genomic_DNA"/>
</dbReference>
<keyword evidence="2" id="KW-0507">mRNA processing</keyword>
<dbReference type="InterPro" id="IPR015943">
    <property type="entry name" value="WD40/YVTN_repeat-like_dom_sf"/>
</dbReference>
<keyword evidence="3" id="KW-0677">Repeat</keyword>
<evidence type="ECO:0000256" key="2">
    <source>
        <dbReference type="ARBA" id="ARBA00022664"/>
    </source>
</evidence>
<dbReference type="RefSeq" id="XP_007414670.1">
    <property type="nucleotide sequence ID" value="XM_007414608.1"/>
</dbReference>
<dbReference type="GO" id="GO:0003723">
    <property type="term" value="F:RNA binding"/>
    <property type="evidence" value="ECO:0007669"/>
    <property type="project" value="TreeGrafter"/>
</dbReference>
<evidence type="ECO:0000256" key="3">
    <source>
        <dbReference type="ARBA" id="ARBA00022737"/>
    </source>
</evidence>
<evidence type="ECO:0000313" key="9">
    <source>
        <dbReference type="Proteomes" id="UP000001072"/>
    </source>
</evidence>
<organism evidence="9">
    <name type="scientific">Melampsora larici-populina (strain 98AG31 / pathotype 3-4-7)</name>
    <name type="common">Poplar leaf rust fungus</name>
    <dbReference type="NCBI Taxonomy" id="747676"/>
    <lineage>
        <taxon>Eukaryota</taxon>
        <taxon>Fungi</taxon>
        <taxon>Dikarya</taxon>
        <taxon>Basidiomycota</taxon>
        <taxon>Pucciniomycotina</taxon>
        <taxon>Pucciniomycetes</taxon>
        <taxon>Pucciniales</taxon>
        <taxon>Melampsoraceae</taxon>
        <taxon>Melampsora</taxon>
    </lineage>
</organism>
<dbReference type="PANTHER" id="PTHR19877">
    <property type="entry name" value="EUKARYOTIC TRANSLATION INITIATION FACTOR 3 SUBUNIT I"/>
    <property type="match status" value="1"/>
</dbReference>
<proteinExistence type="inferred from homology"/>
<dbReference type="InterPro" id="IPR036322">
    <property type="entry name" value="WD40_repeat_dom_sf"/>
</dbReference>
<evidence type="ECO:0000256" key="7">
    <source>
        <dbReference type="PROSITE-ProRule" id="PRU00221"/>
    </source>
</evidence>
<keyword evidence="1 7" id="KW-0853">WD repeat</keyword>
<dbReference type="VEuPathDB" id="FungiDB:MELLADRAFT_117632"/>
<dbReference type="eggNOG" id="KOG0278">
    <property type="taxonomic scope" value="Eukaryota"/>
</dbReference>
<dbReference type="Gene3D" id="2.130.10.10">
    <property type="entry name" value="YVTN repeat-like/Quinoprotein amine dehydrogenase"/>
    <property type="match status" value="1"/>
</dbReference>
<dbReference type="PROSITE" id="PS50294">
    <property type="entry name" value="WD_REPEATS_REGION"/>
    <property type="match status" value="3"/>
</dbReference>
<dbReference type="InterPro" id="IPR020472">
    <property type="entry name" value="WD40_PAC1"/>
</dbReference>
<feature type="repeat" description="WD" evidence="7">
    <location>
        <begin position="63"/>
        <end position="104"/>
    </location>
</feature>
<dbReference type="PANTHER" id="PTHR19877:SF13">
    <property type="entry name" value="SERINE-THREONINE KINASE RECEPTOR-ASSOCIATED PROTEIN"/>
    <property type="match status" value="1"/>
</dbReference>
<comment type="similarity">
    <text evidence="5">Belongs to the WD repeat STRAP family.</text>
</comment>
<keyword evidence="9" id="KW-1185">Reference proteome</keyword>
<dbReference type="SUPFAM" id="SSF50978">
    <property type="entry name" value="WD40 repeat-like"/>
    <property type="match status" value="1"/>
</dbReference>
<evidence type="ECO:0000256" key="4">
    <source>
        <dbReference type="ARBA" id="ARBA00023187"/>
    </source>
</evidence>
<dbReference type="SMART" id="SM00320">
    <property type="entry name" value="WD40"/>
    <property type="match status" value="6"/>
</dbReference>
<keyword evidence="4" id="KW-0508">mRNA splicing</keyword>
<dbReference type="PROSITE" id="PS50082">
    <property type="entry name" value="WD_REPEATS_2"/>
    <property type="match status" value="3"/>
</dbReference>
<protein>
    <recommendedName>
        <fullName evidence="6">Serine-threonine kinase receptor-associated protein</fullName>
    </recommendedName>
</protein>
<name>F4RZT4_MELLP</name>
<evidence type="ECO:0000256" key="1">
    <source>
        <dbReference type="ARBA" id="ARBA00022574"/>
    </source>
</evidence>
<dbReference type="GeneID" id="18926056"/>
<sequence>MTTQHRTGPVPKSMPLVCSGHTRPIPAISISGLQPDGQYMIISACKDGKPMLRDWMGDWIGTFLGHKGAVWSAKLNEDASLAVTGSADFSANVWDTFSGDVLHTFQHDHIVRAVDITPNGSHIFTGGMEKKLRRFDLNRPDVFPDLFYTSNGTGTTSHDGMIKSVIWDDQRQLIISAGEDRRIRWWDPRLGGGPKTLVAEVEFEDGIASVERSFGGDWLSVASGKKAIFLDTDTREIIFEHTLNYPVSSCSLAPRTRDRFVTGSTSDGWVRVYDAMSGEMKEENKGHHGPVHSISFSPDGELYASGSEDGTIRLWQTTPKNYGLWRYDV</sequence>
<dbReference type="PRINTS" id="PR00320">
    <property type="entry name" value="GPROTEINBRPT"/>
</dbReference>
<feature type="repeat" description="WD" evidence="7">
    <location>
        <begin position="284"/>
        <end position="316"/>
    </location>
</feature>
<dbReference type="Proteomes" id="UP000001072">
    <property type="component" value="Unassembled WGS sequence"/>
</dbReference>
<dbReference type="Pfam" id="PF00400">
    <property type="entry name" value="WD40"/>
    <property type="match status" value="4"/>
</dbReference>
<dbReference type="KEGG" id="mlr:MELLADRAFT_117632"/>
<dbReference type="AlphaFoldDB" id="F4RZT4"/>
<evidence type="ECO:0000256" key="6">
    <source>
        <dbReference type="ARBA" id="ARBA00040390"/>
    </source>
</evidence>
<dbReference type="GO" id="GO:0032797">
    <property type="term" value="C:SMN complex"/>
    <property type="evidence" value="ECO:0007669"/>
    <property type="project" value="TreeGrafter"/>
</dbReference>
<dbReference type="InterPro" id="IPR001680">
    <property type="entry name" value="WD40_rpt"/>
</dbReference>
<reference evidence="9" key="1">
    <citation type="journal article" date="2011" name="Proc. Natl. Acad. Sci. U.S.A.">
        <title>Obligate biotrophy features unraveled by the genomic analysis of rust fungi.</title>
        <authorList>
            <person name="Duplessis S."/>
            <person name="Cuomo C.A."/>
            <person name="Lin Y.-C."/>
            <person name="Aerts A."/>
            <person name="Tisserant E."/>
            <person name="Veneault-Fourrey C."/>
            <person name="Joly D.L."/>
            <person name="Hacquard S."/>
            <person name="Amselem J."/>
            <person name="Cantarel B.L."/>
            <person name="Chiu R."/>
            <person name="Coutinho P.M."/>
            <person name="Feau N."/>
            <person name="Field M."/>
            <person name="Frey P."/>
            <person name="Gelhaye E."/>
            <person name="Goldberg J."/>
            <person name="Grabherr M.G."/>
            <person name="Kodira C.D."/>
            <person name="Kohler A."/>
            <person name="Kuees U."/>
            <person name="Lindquist E.A."/>
            <person name="Lucas S.M."/>
            <person name="Mago R."/>
            <person name="Mauceli E."/>
            <person name="Morin E."/>
            <person name="Murat C."/>
            <person name="Pangilinan J.L."/>
            <person name="Park R."/>
            <person name="Pearson M."/>
            <person name="Quesneville H."/>
            <person name="Rouhier N."/>
            <person name="Sakthikumar S."/>
            <person name="Salamov A.A."/>
            <person name="Schmutz J."/>
            <person name="Selles B."/>
            <person name="Shapiro H."/>
            <person name="Tanguay P."/>
            <person name="Tuskan G.A."/>
            <person name="Henrissat B."/>
            <person name="Van de Peer Y."/>
            <person name="Rouze P."/>
            <person name="Ellis J.G."/>
            <person name="Dodds P.N."/>
            <person name="Schein J.E."/>
            <person name="Zhong S."/>
            <person name="Hamelin R.C."/>
            <person name="Grigoriev I.V."/>
            <person name="Szabo L.J."/>
            <person name="Martin F."/>
        </authorList>
    </citation>
    <scope>NUCLEOTIDE SEQUENCE [LARGE SCALE GENOMIC DNA]</scope>
    <source>
        <strain evidence="9">98AG31 / pathotype 3-4-7</strain>
    </source>
</reference>
<accession>F4RZT4</accession>
<dbReference type="InParanoid" id="F4RZT4"/>
<dbReference type="OrthoDB" id="408728at2759"/>
<evidence type="ECO:0000313" key="8">
    <source>
        <dbReference type="EMBL" id="EGG02133.1"/>
    </source>
</evidence>
<feature type="repeat" description="WD" evidence="7">
    <location>
        <begin position="155"/>
        <end position="187"/>
    </location>
</feature>
<gene>
    <name evidence="8" type="ORF">MELLADRAFT_117632</name>
</gene>
<dbReference type="STRING" id="747676.F4RZT4"/>
<dbReference type="HOGENOM" id="CLU_000288_57_6_1"/>
<evidence type="ECO:0000256" key="5">
    <source>
        <dbReference type="ARBA" id="ARBA00038394"/>
    </source>
</evidence>
<dbReference type="GO" id="GO:0000387">
    <property type="term" value="P:spliceosomal snRNP assembly"/>
    <property type="evidence" value="ECO:0007669"/>
    <property type="project" value="TreeGrafter"/>
</dbReference>